<evidence type="ECO:0000256" key="3">
    <source>
        <dbReference type="ARBA" id="ARBA00022723"/>
    </source>
</evidence>
<reference evidence="14" key="1">
    <citation type="submission" date="2023-10" db="EMBL/GenBank/DDBJ databases">
        <title>Genome assembly of Pristionchus species.</title>
        <authorList>
            <person name="Yoshida K."/>
            <person name="Sommer R.J."/>
        </authorList>
    </citation>
    <scope>NUCLEOTIDE SEQUENCE</scope>
    <source>
        <strain evidence="14">RS0144</strain>
    </source>
</reference>
<keyword evidence="4 11" id="KW-0863">Zinc-finger</keyword>
<feature type="non-terminal residue" evidence="14">
    <location>
        <position position="1"/>
    </location>
</feature>
<keyword evidence="5 11" id="KW-0862">Zinc</keyword>
<dbReference type="PANTHER" id="PTHR46011">
    <property type="entry name" value="NUCLEAR HORMONE RECEPTOR FAMILY MEMBER NHR-86-RELATED"/>
    <property type="match status" value="1"/>
</dbReference>
<evidence type="ECO:0000256" key="5">
    <source>
        <dbReference type="ARBA" id="ARBA00022833"/>
    </source>
</evidence>
<dbReference type="SUPFAM" id="SSF48508">
    <property type="entry name" value="Nuclear receptor ligand-binding domain"/>
    <property type="match status" value="1"/>
</dbReference>
<dbReference type="PROSITE" id="PS00031">
    <property type="entry name" value="NUCLEAR_REC_DBD_1"/>
    <property type="match status" value="1"/>
</dbReference>
<evidence type="ECO:0000313" key="15">
    <source>
        <dbReference type="Proteomes" id="UP001432027"/>
    </source>
</evidence>
<dbReference type="GO" id="GO:0008270">
    <property type="term" value="F:zinc ion binding"/>
    <property type="evidence" value="ECO:0007669"/>
    <property type="project" value="UniProtKB-KW"/>
</dbReference>
<evidence type="ECO:0000256" key="10">
    <source>
        <dbReference type="ARBA" id="ARBA00023242"/>
    </source>
</evidence>
<dbReference type="InterPro" id="IPR013088">
    <property type="entry name" value="Znf_NHR/GATA"/>
</dbReference>
<dbReference type="InterPro" id="IPR001628">
    <property type="entry name" value="Znf_hrmn_rcpt"/>
</dbReference>
<dbReference type="GO" id="GO:0000978">
    <property type="term" value="F:RNA polymerase II cis-regulatory region sequence-specific DNA binding"/>
    <property type="evidence" value="ECO:0007669"/>
    <property type="project" value="InterPro"/>
</dbReference>
<evidence type="ECO:0000256" key="6">
    <source>
        <dbReference type="ARBA" id="ARBA00023015"/>
    </source>
</evidence>
<feature type="domain" description="NR LBD" evidence="13">
    <location>
        <begin position="139"/>
        <end position="392"/>
    </location>
</feature>
<comment type="subcellular location">
    <subcellularLocation>
        <location evidence="1 11">Nucleus</location>
    </subcellularLocation>
</comment>
<dbReference type="Gene3D" id="1.10.565.10">
    <property type="entry name" value="Retinoid X Receptor"/>
    <property type="match status" value="1"/>
</dbReference>
<dbReference type="GO" id="GO:0003700">
    <property type="term" value="F:DNA-binding transcription factor activity"/>
    <property type="evidence" value="ECO:0007669"/>
    <property type="project" value="InterPro"/>
</dbReference>
<keyword evidence="3 11" id="KW-0479">Metal-binding</keyword>
<keyword evidence="15" id="KW-1185">Reference proteome</keyword>
<keyword evidence="8 11" id="KW-0804">Transcription</keyword>
<evidence type="ECO:0000256" key="11">
    <source>
        <dbReference type="RuleBase" id="RU004334"/>
    </source>
</evidence>
<keyword evidence="10 11" id="KW-0539">Nucleus</keyword>
<dbReference type="Pfam" id="PF00104">
    <property type="entry name" value="Hormone_recep"/>
    <property type="match status" value="1"/>
</dbReference>
<dbReference type="PANTHER" id="PTHR46011:SF6">
    <property type="entry name" value="HIGH ZINC ACTIVATED NUCLEAR RECEPTOR PROTEIN"/>
    <property type="match status" value="1"/>
</dbReference>
<feature type="domain" description="Nuclear receptor" evidence="12">
    <location>
        <begin position="1"/>
        <end position="69"/>
    </location>
</feature>
<dbReference type="InterPro" id="IPR000536">
    <property type="entry name" value="Nucl_hrmn_rcpt_lig-bd"/>
</dbReference>
<evidence type="ECO:0000256" key="1">
    <source>
        <dbReference type="ARBA" id="ARBA00004123"/>
    </source>
</evidence>
<dbReference type="PROSITE" id="PS51843">
    <property type="entry name" value="NR_LBD"/>
    <property type="match status" value="1"/>
</dbReference>
<evidence type="ECO:0000259" key="13">
    <source>
        <dbReference type="PROSITE" id="PS51843"/>
    </source>
</evidence>
<dbReference type="SMART" id="SM00430">
    <property type="entry name" value="HOLI"/>
    <property type="match status" value="1"/>
</dbReference>
<evidence type="ECO:0000256" key="2">
    <source>
        <dbReference type="ARBA" id="ARBA00005993"/>
    </source>
</evidence>
<dbReference type="PROSITE" id="PS51030">
    <property type="entry name" value="NUCLEAR_REC_DBD_2"/>
    <property type="match status" value="1"/>
</dbReference>
<proteinExistence type="inferred from homology"/>
<evidence type="ECO:0000313" key="14">
    <source>
        <dbReference type="EMBL" id="GMT06922.1"/>
    </source>
</evidence>
<evidence type="ECO:0000256" key="9">
    <source>
        <dbReference type="ARBA" id="ARBA00023170"/>
    </source>
</evidence>
<evidence type="ECO:0000256" key="8">
    <source>
        <dbReference type="ARBA" id="ARBA00023163"/>
    </source>
</evidence>
<dbReference type="Gene3D" id="3.30.50.10">
    <property type="entry name" value="Erythroid Transcription Factor GATA-1, subunit A"/>
    <property type="match status" value="1"/>
</dbReference>
<dbReference type="PRINTS" id="PR00047">
    <property type="entry name" value="STROIDFINGER"/>
</dbReference>
<dbReference type="Pfam" id="PF00105">
    <property type="entry name" value="zf-C4"/>
    <property type="match status" value="1"/>
</dbReference>
<protein>
    <recommendedName>
        <fullName evidence="16">Nuclear receptor</fullName>
    </recommendedName>
</protein>
<keyword evidence="7 11" id="KW-0238">DNA-binding</keyword>
<evidence type="ECO:0000259" key="12">
    <source>
        <dbReference type="PROSITE" id="PS51030"/>
    </source>
</evidence>
<dbReference type="CDD" id="cd06960">
    <property type="entry name" value="NR_DBD_HNF4A"/>
    <property type="match status" value="1"/>
</dbReference>
<dbReference type="InterPro" id="IPR049636">
    <property type="entry name" value="HNF4-like_DBD"/>
</dbReference>
<dbReference type="Proteomes" id="UP001432027">
    <property type="component" value="Unassembled WGS sequence"/>
</dbReference>
<evidence type="ECO:0000256" key="4">
    <source>
        <dbReference type="ARBA" id="ARBA00022771"/>
    </source>
</evidence>
<dbReference type="GO" id="GO:0005634">
    <property type="term" value="C:nucleus"/>
    <property type="evidence" value="ECO:0007669"/>
    <property type="project" value="UniProtKB-SubCell"/>
</dbReference>
<dbReference type="SUPFAM" id="SSF57716">
    <property type="entry name" value="Glucocorticoid receptor-like (DNA-binding domain)"/>
    <property type="match status" value="1"/>
</dbReference>
<name>A0AAV5UIY0_9BILA</name>
<keyword evidence="6 11" id="KW-0805">Transcription regulation</keyword>
<dbReference type="EMBL" id="BTSX01000006">
    <property type="protein sequence ID" value="GMT06922.1"/>
    <property type="molecule type" value="Genomic_DNA"/>
</dbReference>
<comment type="similarity">
    <text evidence="2 11">Belongs to the nuclear hormone receptor family.</text>
</comment>
<comment type="caution">
    <text evidence="14">The sequence shown here is derived from an EMBL/GenBank/DDBJ whole genome shotgun (WGS) entry which is preliminary data.</text>
</comment>
<accession>A0AAV5UIY0</accession>
<organism evidence="14 15">
    <name type="scientific">Pristionchus entomophagus</name>
    <dbReference type="NCBI Taxonomy" id="358040"/>
    <lineage>
        <taxon>Eukaryota</taxon>
        <taxon>Metazoa</taxon>
        <taxon>Ecdysozoa</taxon>
        <taxon>Nematoda</taxon>
        <taxon>Chromadorea</taxon>
        <taxon>Rhabditida</taxon>
        <taxon>Rhabditina</taxon>
        <taxon>Diplogasteromorpha</taxon>
        <taxon>Diplogasteroidea</taxon>
        <taxon>Neodiplogasteridae</taxon>
        <taxon>Pristionchus</taxon>
    </lineage>
</organism>
<dbReference type="AlphaFoldDB" id="A0AAV5UIY0"/>
<evidence type="ECO:0008006" key="16">
    <source>
        <dbReference type="Google" id="ProtNLM"/>
    </source>
</evidence>
<dbReference type="SMART" id="SM00399">
    <property type="entry name" value="ZnF_C4"/>
    <property type="match status" value="1"/>
</dbReference>
<dbReference type="InterPro" id="IPR035500">
    <property type="entry name" value="NHR-like_dom_sf"/>
</dbReference>
<sequence length="392" mass="45135">ACLVCSTPNNSLHFGVEACRACSAFFKRATRTGRHYACRRGQRTCDVTRGGEEMACRACRYARCLEVGMVYVRPLRMCKPIQYDDQNESLLARIEVEYEKSIVRRREQELALLRTSETASRLPGLDEVRLALLELTFFALISLTNQGLSLHAYAHFENSQIVTTLLQEVYVSTTDLVHKTIDLLIKDMWSLFPKIFPSLDKLSHKQQVELYRFYLPNFILVDTYFRTWKIWGTFEKYIMCSIATCIDVATPDAWLPKDGSDDGTRSAMVSSASSHVHDQVARLGPCFERAQKTEREVHALLAIMLCETDMKLAASERLLSLLDSIRGEALRDLQRYYREELGMADFSSRLGNLMTICHVVRECSSCFQEFFRMQVTLFDFFDTELLLQEMFI</sequence>
<keyword evidence="9 11" id="KW-0675">Receptor</keyword>
<gene>
    <name evidence="14" type="ORF">PENTCL1PPCAC_29096</name>
</gene>
<evidence type="ECO:0000256" key="7">
    <source>
        <dbReference type="ARBA" id="ARBA00023125"/>
    </source>
</evidence>